<dbReference type="Gene3D" id="2.60.40.10">
    <property type="entry name" value="Immunoglobulins"/>
    <property type="match status" value="1"/>
</dbReference>
<evidence type="ECO:0000256" key="5">
    <source>
        <dbReference type="ARBA" id="ARBA00022676"/>
    </source>
</evidence>
<organism evidence="10 11">
    <name type="scientific">Haloferula luteola</name>
    <dbReference type="NCBI Taxonomy" id="595692"/>
    <lineage>
        <taxon>Bacteria</taxon>
        <taxon>Pseudomonadati</taxon>
        <taxon>Verrucomicrobiota</taxon>
        <taxon>Verrucomicrobiia</taxon>
        <taxon>Verrucomicrobiales</taxon>
        <taxon>Verrucomicrobiaceae</taxon>
        <taxon>Haloferula</taxon>
    </lineage>
</organism>
<dbReference type="FunFam" id="3.20.20.80:FF:000001">
    <property type="entry name" value="1,4-alpha-glucan branching enzyme"/>
    <property type="match status" value="1"/>
</dbReference>
<dbReference type="InterPro" id="IPR013783">
    <property type="entry name" value="Ig-like_fold"/>
</dbReference>
<dbReference type="PANTHER" id="PTHR43651:SF3">
    <property type="entry name" value="1,4-ALPHA-GLUCAN-BRANCHING ENZYME"/>
    <property type="match status" value="1"/>
</dbReference>
<keyword evidence="11" id="KW-1185">Reference proteome</keyword>
<dbReference type="AlphaFoldDB" id="A0A840UWS2"/>
<evidence type="ECO:0000256" key="6">
    <source>
        <dbReference type="ARBA" id="ARBA00022679"/>
    </source>
</evidence>
<feature type="domain" description="Glycosyl hydrolase family 13 catalytic" evidence="9">
    <location>
        <begin position="196"/>
        <end position="565"/>
    </location>
</feature>
<dbReference type="GO" id="GO:0004553">
    <property type="term" value="F:hydrolase activity, hydrolyzing O-glycosyl compounds"/>
    <property type="evidence" value="ECO:0007669"/>
    <property type="project" value="InterPro"/>
</dbReference>
<accession>A0A840UWS2</accession>
<feature type="active site" description="Proton donor" evidence="8">
    <location>
        <position position="394"/>
    </location>
</feature>
<keyword evidence="6 10" id="KW-0808">Transferase</keyword>
<evidence type="ECO:0000256" key="3">
    <source>
        <dbReference type="ARBA" id="ARBA00009000"/>
    </source>
</evidence>
<dbReference type="InterPro" id="IPR004193">
    <property type="entry name" value="Glyco_hydro_13_N"/>
</dbReference>
<dbReference type="PIRSF" id="PIRSF000463">
    <property type="entry name" value="GlgB"/>
    <property type="match status" value="1"/>
</dbReference>
<dbReference type="Proteomes" id="UP000557717">
    <property type="component" value="Unassembled WGS sequence"/>
</dbReference>
<dbReference type="InterPro" id="IPR013780">
    <property type="entry name" value="Glyco_hydro_b"/>
</dbReference>
<keyword evidence="7" id="KW-0119">Carbohydrate metabolism</keyword>
<evidence type="ECO:0000313" key="11">
    <source>
        <dbReference type="Proteomes" id="UP000557717"/>
    </source>
</evidence>
<gene>
    <name evidence="10" type="ORF">HNR46_000835</name>
</gene>
<dbReference type="InterPro" id="IPR017853">
    <property type="entry name" value="GH"/>
</dbReference>
<dbReference type="InterPro" id="IPR014756">
    <property type="entry name" value="Ig_E-set"/>
</dbReference>
<dbReference type="SUPFAM" id="SSF81296">
    <property type="entry name" value="E set domains"/>
    <property type="match status" value="1"/>
</dbReference>
<dbReference type="EMBL" id="JACHFD010000003">
    <property type="protein sequence ID" value="MBB5350607.1"/>
    <property type="molecule type" value="Genomic_DNA"/>
</dbReference>
<evidence type="ECO:0000259" key="9">
    <source>
        <dbReference type="SMART" id="SM00642"/>
    </source>
</evidence>
<dbReference type="EC" id="2.4.1.18" evidence="4"/>
<dbReference type="InterPro" id="IPR006047">
    <property type="entry name" value="GH13_cat_dom"/>
</dbReference>
<dbReference type="Pfam" id="PF00128">
    <property type="entry name" value="Alpha-amylase"/>
    <property type="match status" value="1"/>
</dbReference>
<comment type="caution">
    <text evidence="10">The sequence shown here is derived from an EMBL/GenBank/DDBJ whole genome shotgun (WGS) entry which is preliminary data.</text>
</comment>
<dbReference type="GO" id="GO:0005737">
    <property type="term" value="C:cytoplasm"/>
    <property type="evidence" value="ECO:0007669"/>
    <property type="project" value="TreeGrafter"/>
</dbReference>
<keyword evidence="5 10" id="KW-0328">Glycosyltransferase</keyword>
<dbReference type="GO" id="GO:0005978">
    <property type="term" value="P:glycogen biosynthetic process"/>
    <property type="evidence" value="ECO:0007669"/>
    <property type="project" value="InterPro"/>
</dbReference>
<dbReference type="Gene3D" id="3.20.20.80">
    <property type="entry name" value="Glycosidases"/>
    <property type="match status" value="1"/>
</dbReference>
<dbReference type="SMART" id="SM00642">
    <property type="entry name" value="Aamy"/>
    <property type="match status" value="1"/>
</dbReference>
<feature type="active site" description="Nucleophile" evidence="8">
    <location>
        <position position="341"/>
    </location>
</feature>
<comment type="function">
    <text evidence="2">Catalyzes the formation of the alpha-1,6-glucosidic linkages in glycogen by scission of a 1,4-alpha-linked oligosaccharide from growing alpha-1,4-glucan chains and the subsequent attachment of the oligosaccharide to the alpha-1,6 position.</text>
</comment>
<proteinExistence type="inferred from homology"/>
<comment type="catalytic activity">
    <reaction evidence="1">
        <text>Transfers a segment of a (1-&gt;4)-alpha-D-glucan chain to a primary hydroxy group in a similar glucan chain.</text>
        <dbReference type="EC" id="2.4.1.18"/>
    </reaction>
</comment>
<dbReference type="SUPFAM" id="SSF51011">
    <property type="entry name" value="Glycosyl hydrolase domain"/>
    <property type="match status" value="1"/>
</dbReference>
<dbReference type="CDD" id="cd02854">
    <property type="entry name" value="E_set_GBE_euk_N"/>
    <property type="match status" value="1"/>
</dbReference>
<dbReference type="InterPro" id="IPR006048">
    <property type="entry name" value="A-amylase/branching_C"/>
</dbReference>
<evidence type="ECO:0000256" key="4">
    <source>
        <dbReference type="ARBA" id="ARBA00012541"/>
    </source>
</evidence>
<name>A0A840UWS2_9BACT</name>
<dbReference type="Gene3D" id="2.60.40.1180">
    <property type="entry name" value="Golgi alpha-mannosidase II"/>
    <property type="match status" value="1"/>
</dbReference>
<dbReference type="RefSeq" id="WP_343076011.1">
    <property type="nucleotide sequence ID" value="NZ_JACHFD010000003.1"/>
</dbReference>
<dbReference type="PANTHER" id="PTHR43651">
    <property type="entry name" value="1,4-ALPHA-GLUCAN-BRANCHING ENZYME"/>
    <property type="match status" value="1"/>
</dbReference>
<evidence type="ECO:0000256" key="7">
    <source>
        <dbReference type="ARBA" id="ARBA00023277"/>
    </source>
</evidence>
<dbReference type="CDD" id="cd11321">
    <property type="entry name" value="AmyAc_bac_euk_BE"/>
    <property type="match status" value="1"/>
</dbReference>
<comment type="similarity">
    <text evidence="3">Belongs to the glycosyl hydrolase 13 family. GlgB subfamily.</text>
</comment>
<sequence length="677" mass="77332">MSRHSAPMWLAMSDVPQLVKDDPWLEPYANRIEERMLRFKATRAHLARLGGGSLKDFANGHCLTGIHREPDGSWIAREWLPGAKAVSLIGDFNDWKADSHPFQKGEQGVWELWLPADAIQHADRVKLRIAGADGSIRDRIPACIQRAVQDPENHDFSGQVWAPSEPYKWRHEFDPSTIQVPRIYEAHVGMSGEEGRVHTYREFANTVLPRIARLGYNTLQLMAIQEHPYYGSFGYHVSNFFAASSRFGTPEDLKYLIDTAHGLGLAVLLDVVHSHAVKNLAEGINDLDGSGGLYFHADDRGEHPQWDSKCFDYGRPEVRRFLLSNVRYWLEEFHFDGFRFDGVTSMLYWHRGTAAFDHYDKYFVQDIDEDAILYLQLATSLAEELRPGALLIAEDMSGMPGLCRPIAEGGIGFTHRLAMGVPDFWIKLLKHSRDEDWNLDEMWHTLINRRHGEANIAYAESHDQALVGDKTLAFWLMDQEMYWHMGVDDPHPVIERGIALHKMIRLVTFAVAGEGWLNFMGNEFGHPEWLDFPREGNGWSYHYCRRQWSLVDNPALKYRFLNDFDRAMQHLGATFDLPGNAPVHCLNIDPVNRVLVFERAGLVWVFNWSFEHSVPGYQVKVPGSGSYHLVLHTDRPEFGGFDRLDASIPYPVDEHGHLTFYTPARTALVFAPAGEED</sequence>
<evidence type="ECO:0000256" key="1">
    <source>
        <dbReference type="ARBA" id="ARBA00000826"/>
    </source>
</evidence>
<dbReference type="Pfam" id="PF02806">
    <property type="entry name" value="Alpha-amylase_C"/>
    <property type="match status" value="1"/>
</dbReference>
<evidence type="ECO:0000256" key="2">
    <source>
        <dbReference type="ARBA" id="ARBA00002953"/>
    </source>
</evidence>
<dbReference type="Pfam" id="PF02922">
    <property type="entry name" value="CBM_48"/>
    <property type="match status" value="1"/>
</dbReference>
<dbReference type="GO" id="GO:0043169">
    <property type="term" value="F:cation binding"/>
    <property type="evidence" value="ECO:0007669"/>
    <property type="project" value="InterPro"/>
</dbReference>
<evidence type="ECO:0000256" key="8">
    <source>
        <dbReference type="PIRSR" id="PIRSR000463-1"/>
    </source>
</evidence>
<protein>
    <recommendedName>
        <fullName evidence="4">1,4-alpha-glucan branching enzyme</fullName>
        <ecNumber evidence="4">2.4.1.18</ecNumber>
    </recommendedName>
</protein>
<reference evidence="10 11" key="1">
    <citation type="submission" date="2020-08" db="EMBL/GenBank/DDBJ databases">
        <title>Genomic Encyclopedia of Type Strains, Phase IV (KMG-IV): sequencing the most valuable type-strain genomes for metagenomic binning, comparative biology and taxonomic classification.</title>
        <authorList>
            <person name="Goeker M."/>
        </authorList>
    </citation>
    <scope>NUCLEOTIDE SEQUENCE [LARGE SCALE GENOMIC DNA]</scope>
    <source>
        <strain evidence="10 11">YC6886</strain>
    </source>
</reference>
<dbReference type="SUPFAM" id="SSF51445">
    <property type="entry name" value="(Trans)glycosidases"/>
    <property type="match status" value="1"/>
</dbReference>
<dbReference type="InterPro" id="IPR037439">
    <property type="entry name" value="Branching_enzy"/>
</dbReference>
<evidence type="ECO:0000313" key="10">
    <source>
        <dbReference type="EMBL" id="MBB5350607.1"/>
    </source>
</evidence>
<dbReference type="GO" id="GO:0003844">
    <property type="term" value="F:1,4-alpha-glucan branching enzyme activity"/>
    <property type="evidence" value="ECO:0007669"/>
    <property type="project" value="UniProtKB-EC"/>
</dbReference>